<evidence type="ECO:0000256" key="1">
    <source>
        <dbReference type="SAM" id="SignalP"/>
    </source>
</evidence>
<dbReference type="Gene3D" id="3.90.280.10">
    <property type="entry name" value="PEBP-like"/>
    <property type="match status" value="1"/>
</dbReference>
<dbReference type="NCBIfam" id="TIGR00481">
    <property type="entry name" value="YbhB/YbcL family Raf kinase inhibitor-like protein"/>
    <property type="match status" value="1"/>
</dbReference>
<feature type="chain" id="PRO_5046791998" evidence="1">
    <location>
        <begin position="21"/>
        <end position="182"/>
    </location>
</feature>
<keyword evidence="3" id="KW-1185">Reference proteome</keyword>
<keyword evidence="2" id="KW-0649">Protein kinase inhibitor</keyword>
<dbReference type="SUPFAM" id="SSF49777">
    <property type="entry name" value="PEBP-like"/>
    <property type="match status" value="1"/>
</dbReference>
<keyword evidence="1" id="KW-0732">Signal</keyword>
<dbReference type="EMBL" id="JBHSEW010000005">
    <property type="protein sequence ID" value="MFC4621923.1"/>
    <property type="molecule type" value="Genomic_DNA"/>
</dbReference>
<dbReference type="RefSeq" id="WP_377725097.1">
    <property type="nucleotide sequence ID" value="NZ_JBHSEW010000005.1"/>
</dbReference>
<gene>
    <name evidence="2" type="ORF">ACFO3A_06790</name>
</gene>
<dbReference type="PANTHER" id="PTHR30289:SF1">
    <property type="entry name" value="PEBP (PHOSPHATIDYLETHANOLAMINE-BINDING PROTEIN) FAMILY PROTEIN"/>
    <property type="match status" value="1"/>
</dbReference>
<dbReference type="InterPro" id="IPR036610">
    <property type="entry name" value="PEBP-like_sf"/>
</dbReference>
<dbReference type="Pfam" id="PF01161">
    <property type="entry name" value="PBP"/>
    <property type="match status" value="1"/>
</dbReference>
<name>A0ABV9GUR7_9BURK</name>
<dbReference type="Proteomes" id="UP001595967">
    <property type="component" value="Unassembled WGS sequence"/>
</dbReference>
<dbReference type="InterPro" id="IPR005247">
    <property type="entry name" value="YbhB_YbcL/LppC-like"/>
</dbReference>
<feature type="signal peptide" evidence="1">
    <location>
        <begin position="1"/>
        <end position="20"/>
    </location>
</feature>
<dbReference type="GO" id="GO:0004860">
    <property type="term" value="F:protein kinase inhibitor activity"/>
    <property type="evidence" value="ECO:0007669"/>
    <property type="project" value="UniProtKB-KW"/>
</dbReference>
<sequence length="182" mass="19055">MKIKLILASLAALSAFQAQAFEVTSTDMAEGQPMAQAQVFNGFGCEGQNISPQVAWRNPPAGTRSFAVTLYDPDAPTGSGWWHWTVFNIPASATGLPRGAGIAAGAKALPPGSVQGRTDFGMSGFGGACPPVGDQAHRYQLTVWALDTEKLPLDEQASGAMLGFMLNAHSLGQARLTALHGR</sequence>
<evidence type="ECO:0000313" key="2">
    <source>
        <dbReference type="EMBL" id="MFC4621923.1"/>
    </source>
</evidence>
<comment type="caution">
    <text evidence="2">The sequence shown here is derived from an EMBL/GenBank/DDBJ whole genome shotgun (WGS) entry which is preliminary data.</text>
</comment>
<dbReference type="CDD" id="cd00865">
    <property type="entry name" value="PEBP_bact_arch"/>
    <property type="match status" value="1"/>
</dbReference>
<dbReference type="InterPro" id="IPR008914">
    <property type="entry name" value="PEBP"/>
</dbReference>
<evidence type="ECO:0000313" key="3">
    <source>
        <dbReference type="Proteomes" id="UP001595967"/>
    </source>
</evidence>
<organism evidence="2 3">
    <name type="scientific">Comamonas nitrativorans</name>
    <dbReference type="NCBI Taxonomy" id="108437"/>
    <lineage>
        <taxon>Bacteria</taxon>
        <taxon>Pseudomonadati</taxon>
        <taxon>Pseudomonadota</taxon>
        <taxon>Betaproteobacteria</taxon>
        <taxon>Burkholderiales</taxon>
        <taxon>Comamonadaceae</taxon>
        <taxon>Comamonas</taxon>
    </lineage>
</organism>
<accession>A0ABV9GUR7</accession>
<dbReference type="PANTHER" id="PTHR30289">
    <property type="entry name" value="UNCHARACTERIZED PROTEIN YBCL-RELATED"/>
    <property type="match status" value="1"/>
</dbReference>
<protein>
    <submittedName>
        <fullName evidence="2">YbhB/YbcL family Raf kinase inhibitor-like protein</fullName>
    </submittedName>
</protein>
<reference evidence="3" key="1">
    <citation type="journal article" date="2019" name="Int. J. Syst. Evol. Microbiol.">
        <title>The Global Catalogue of Microorganisms (GCM) 10K type strain sequencing project: providing services to taxonomists for standard genome sequencing and annotation.</title>
        <authorList>
            <consortium name="The Broad Institute Genomics Platform"/>
            <consortium name="The Broad Institute Genome Sequencing Center for Infectious Disease"/>
            <person name="Wu L."/>
            <person name="Ma J."/>
        </authorList>
    </citation>
    <scope>NUCLEOTIDE SEQUENCE [LARGE SCALE GENOMIC DNA]</scope>
    <source>
        <strain evidence="3">JCM 11650</strain>
    </source>
</reference>
<proteinExistence type="predicted"/>